<evidence type="ECO:0000313" key="8">
    <source>
        <dbReference type="Proteomes" id="UP000734854"/>
    </source>
</evidence>
<organism evidence="7 8">
    <name type="scientific">Zingiber officinale</name>
    <name type="common">Ginger</name>
    <name type="synonym">Amomum zingiber</name>
    <dbReference type="NCBI Taxonomy" id="94328"/>
    <lineage>
        <taxon>Eukaryota</taxon>
        <taxon>Viridiplantae</taxon>
        <taxon>Streptophyta</taxon>
        <taxon>Embryophyta</taxon>
        <taxon>Tracheophyta</taxon>
        <taxon>Spermatophyta</taxon>
        <taxon>Magnoliopsida</taxon>
        <taxon>Liliopsida</taxon>
        <taxon>Zingiberales</taxon>
        <taxon>Zingiberaceae</taxon>
        <taxon>Zingiber</taxon>
    </lineage>
</organism>
<reference evidence="7 8" key="1">
    <citation type="submission" date="2020-08" db="EMBL/GenBank/DDBJ databases">
        <title>Plant Genome Project.</title>
        <authorList>
            <person name="Zhang R.-G."/>
        </authorList>
    </citation>
    <scope>NUCLEOTIDE SEQUENCE [LARGE SCALE GENOMIC DNA]</scope>
    <source>
        <tissue evidence="7">Rhizome</tissue>
    </source>
</reference>
<keyword evidence="3 5" id="KW-1133">Transmembrane helix</keyword>
<evidence type="ECO:0000256" key="3">
    <source>
        <dbReference type="ARBA" id="ARBA00022989"/>
    </source>
</evidence>
<dbReference type="Pfam" id="PF06813">
    <property type="entry name" value="Nodulin-like"/>
    <property type="match status" value="1"/>
</dbReference>
<sequence>MRKSVAQNPEACVDRGRWHLPQGSGNGGADRGDELLHLLQGHQDFLGLRSVHPQHHLLLQGLRCQRRSGLINKVMLPWVVLSLGAAVNLFGYLMIYLAITGRTAPPCVWLMCLFICVGANPQMFANIGALVTAVKNFSAICDIVIGLLKGFVGLNGAITT</sequence>
<evidence type="ECO:0000313" key="7">
    <source>
        <dbReference type="EMBL" id="KAG6520276.1"/>
    </source>
</evidence>
<dbReference type="PANTHER" id="PTHR21576">
    <property type="entry name" value="UNCHARACTERIZED NODULIN-LIKE PROTEIN"/>
    <property type="match status" value="1"/>
</dbReference>
<accession>A0A8J5LI79</accession>
<evidence type="ECO:0000259" key="6">
    <source>
        <dbReference type="Pfam" id="PF06813"/>
    </source>
</evidence>
<comment type="caution">
    <text evidence="7">The sequence shown here is derived from an EMBL/GenBank/DDBJ whole genome shotgun (WGS) entry which is preliminary data.</text>
</comment>
<keyword evidence="2 5" id="KW-0812">Transmembrane</keyword>
<dbReference type="Proteomes" id="UP000734854">
    <property type="component" value="Unassembled WGS sequence"/>
</dbReference>
<evidence type="ECO:0000256" key="1">
    <source>
        <dbReference type="ARBA" id="ARBA00004141"/>
    </source>
</evidence>
<evidence type="ECO:0000256" key="4">
    <source>
        <dbReference type="ARBA" id="ARBA00023136"/>
    </source>
</evidence>
<feature type="transmembrane region" description="Helical" evidence="5">
    <location>
        <begin position="137"/>
        <end position="158"/>
    </location>
</feature>
<keyword evidence="4 5" id="KW-0472">Membrane</keyword>
<keyword evidence="8" id="KW-1185">Reference proteome</keyword>
<proteinExistence type="predicted"/>
<name>A0A8J5LI79_ZINOF</name>
<dbReference type="InterPro" id="IPR010658">
    <property type="entry name" value="Nodulin-like"/>
</dbReference>
<feature type="domain" description="Nodulin-like" evidence="6">
    <location>
        <begin position="68"/>
        <end position="160"/>
    </location>
</feature>
<feature type="transmembrane region" description="Helical" evidence="5">
    <location>
        <begin position="75"/>
        <end position="95"/>
    </location>
</feature>
<protein>
    <recommendedName>
        <fullName evidence="6">Nodulin-like domain-containing protein</fullName>
    </recommendedName>
</protein>
<comment type="subcellular location">
    <subcellularLocation>
        <location evidence="1">Membrane</location>
        <topology evidence="1">Multi-pass membrane protein</topology>
    </subcellularLocation>
</comment>
<feature type="transmembrane region" description="Helical" evidence="5">
    <location>
        <begin position="107"/>
        <end position="131"/>
    </location>
</feature>
<gene>
    <name evidence="7" type="ORF">ZIOFF_017314</name>
</gene>
<dbReference type="GO" id="GO:0016020">
    <property type="term" value="C:membrane"/>
    <property type="evidence" value="ECO:0007669"/>
    <property type="project" value="UniProtKB-SubCell"/>
</dbReference>
<evidence type="ECO:0000256" key="5">
    <source>
        <dbReference type="SAM" id="Phobius"/>
    </source>
</evidence>
<dbReference type="PANTHER" id="PTHR21576:SF84">
    <property type="entry name" value="FAMILY PROTEIN, PUTATIVE, EXPRESSED-RELATED"/>
    <property type="match status" value="1"/>
</dbReference>
<dbReference type="EMBL" id="JACMSC010000005">
    <property type="protein sequence ID" value="KAG6520276.1"/>
    <property type="molecule type" value="Genomic_DNA"/>
</dbReference>
<dbReference type="AlphaFoldDB" id="A0A8J5LI79"/>
<evidence type="ECO:0000256" key="2">
    <source>
        <dbReference type="ARBA" id="ARBA00022692"/>
    </source>
</evidence>